<keyword evidence="2" id="KW-1185">Reference proteome</keyword>
<evidence type="ECO:0000313" key="1">
    <source>
        <dbReference type="EMBL" id="KAJ9118525.1"/>
    </source>
</evidence>
<dbReference type="Proteomes" id="UP001234202">
    <property type="component" value="Unassembled WGS sequence"/>
</dbReference>
<organism evidence="1 2">
    <name type="scientific">Naganishia onofrii</name>
    <dbReference type="NCBI Taxonomy" id="1851511"/>
    <lineage>
        <taxon>Eukaryota</taxon>
        <taxon>Fungi</taxon>
        <taxon>Dikarya</taxon>
        <taxon>Basidiomycota</taxon>
        <taxon>Agaricomycotina</taxon>
        <taxon>Tremellomycetes</taxon>
        <taxon>Filobasidiales</taxon>
        <taxon>Filobasidiaceae</taxon>
        <taxon>Naganishia</taxon>
    </lineage>
</organism>
<reference evidence="1" key="1">
    <citation type="submission" date="2023-04" db="EMBL/GenBank/DDBJ databases">
        <title>Draft Genome sequencing of Naganishia species isolated from polar environments using Oxford Nanopore Technology.</title>
        <authorList>
            <person name="Leo P."/>
            <person name="Venkateswaran K."/>
        </authorList>
    </citation>
    <scope>NUCLEOTIDE SEQUENCE</scope>
    <source>
        <strain evidence="1">DBVPG 5303</strain>
    </source>
</reference>
<comment type="caution">
    <text evidence="1">The sequence shown here is derived from an EMBL/GenBank/DDBJ whole genome shotgun (WGS) entry which is preliminary data.</text>
</comment>
<sequence>MRWLFDIDDDRYSAATTSEEIRNASMGLAASLSYSSSHSNPLHKNTTPRRRSSGNISEQREDYEEGGEDEGEGGLQTIKESSRSSSAANLRTPRANPAAPLAGLPDDEADNQVDANGTEAGDGDDTSPLKHDGSLGSASNLPSGLSVMLSRSSASPGASPNKRSTLAAGGGTDQLASGASGAVGALLGPAMDALEESESPASGMPFSTFASSL</sequence>
<gene>
    <name evidence="1" type="ORF">QFC24_006179</name>
</gene>
<protein>
    <submittedName>
        <fullName evidence="1">Uncharacterized protein</fullName>
    </submittedName>
</protein>
<proteinExistence type="predicted"/>
<evidence type="ECO:0000313" key="2">
    <source>
        <dbReference type="Proteomes" id="UP001234202"/>
    </source>
</evidence>
<name>A0ACC2X392_9TREE</name>
<dbReference type="EMBL" id="JASBWV010000028">
    <property type="protein sequence ID" value="KAJ9118525.1"/>
    <property type="molecule type" value="Genomic_DNA"/>
</dbReference>
<accession>A0ACC2X392</accession>